<organism evidence="2 3">
    <name type="scientific">candidate division CPR3 bacterium GW2011_GWF2_35_18</name>
    <dbReference type="NCBI Taxonomy" id="1618350"/>
    <lineage>
        <taxon>Bacteria</taxon>
        <taxon>Bacteria division CPR3</taxon>
    </lineage>
</organism>
<keyword evidence="1" id="KW-1133">Transmembrane helix</keyword>
<evidence type="ECO:0000256" key="1">
    <source>
        <dbReference type="SAM" id="Phobius"/>
    </source>
</evidence>
<feature type="transmembrane region" description="Helical" evidence="1">
    <location>
        <begin position="12"/>
        <end position="32"/>
    </location>
</feature>
<dbReference type="AlphaFoldDB" id="A0A0G0BLR7"/>
<dbReference type="Proteomes" id="UP000034581">
    <property type="component" value="Unassembled WGS sequence"/>
</dbReference>
<comment type="caution">
    <text evidence="2">The sequence shown here is derived from an EMBL/GenBank/DDBJ whole genome shotgun (WGS) entry which is preliminary data.</text>
</comment>
<dbReference type="EMBL" id="LBQB01000001">
    <property type="protein sequence ID" value="KKP70373.1"/>
    <property type="molecule type" value="Genomic_DNA"/>
</dbReference>
<protein>
    <submittedName>
        <fullName evidence="2">Uncharacterized protein</fullName>
    </submittedName>
</protein>
<keyword evidence="1" id="KW-0472">Membrane</keyword>
<gene>
    <name evidence="2" type="ORF">UR67_C0001G0282</name>
</gene>
<keyword evidence="1" id="KW-0812">Transmembrane</keyword>
<sequence>MPPAKKFNLKSKYFYFIIPAIFIIIFVLIAQYRLVSAGTTAPVTTHEFSGTMGDNGWYTSTVDVTLRTSDLESGPKSTTYWLNSDSPTIVNYNTSQNQILNPSFEESDRHGLWPFYWYTIRHWEDNDCSECSVLFWQSSIYSKFDWRSGAVGILGSGNYYYHNRDRSVNIVPGESYTVSVWVQTSELWGAPGAWMEAWAKGSGDESTDLKIGETTKVTGNTNWTLLSHSFIAPFGYNQFYVKLVLEDSGFMGVAFWDGVSMYGGTNFFTSFLVVENGIHNLYYYSMDNNNNVENVKETQLKIDTIAPQGWADFAVEDGSSDHRFIGIIHVQDVTSGLDVSETYYAYYTNHQDEEWDHNGDGETDWYPVASVNRIPSGQAAPDGITEEVEIRTPEIDFGDSATIMKFQLQARDMAGNISNSPVLTIAGAWSKSVGQGDIYIKNGIEVSAMPPSGEYNADAIVSVGNSVLNLFTSSRDYYVKEYSHIYSGALLSFFPDYNGIVQSASSLPGGKLPEADGKYYYSGNYIIDQNSIAPGFVSGLIRSVIVIDGNLLIKKEFDINTDSKVVFLVTGDIQVEGLIEKISGFFFAGGNLNTNIDSKGKKQLTIKGGMIAANKIILGRDLGRKGTPTNMDTPAEIMQYESKYIFDDLMGTYLGGSQVRMIWVEQ</sequence>
<evidence type="ECO:0000313" key="2">
    <source>
        <dbReference type="EMBL" id="KKP70373.1"/>
    </source>
</evidence>
<evidence type="ECO:0000313" key="3">
    <source>
        <dbReference type="Proteomes" id="UP000034581"/>
    </source>
</evidence>
<dbReference type="Gene3D" id="2.60.120.260">
    <property type="entry name" value="Galactose-binding domain-like"/>
    <property type="match status" value="1"/>
</dbReference>
<name>A0A0G0BLR7_UNCC3</name>
<accession>A0A0G0BLR7</accession>
<proteinExistence type="predicted"/>
<reference evidence="2 3" key="1">
    <citation type="journal article" date="2015" name="Nature">
        <title>rRNA introns, odd ribosomes, and small enigmatic genomes across a large radiation of phyla.</title>
        <authorList>
            <person name="Brown C.T."/>
            <person name="Hug L.A."/>
            <person name="Thomas B.C."/>
            <person name="Sharon I."/>
            <person name="Castelle C.J."/>
            <person name="Singh A."/>
            <person name="Wilkins M.J."/>
            <person name="Williams K.H."/>
            <person name="Banfield J.F."/>
        </authorList>
    </citation>
    <scope>NUCLEOTIDE SEQUENCE [LARGE SCALE GENOMIC DNA]</scope>
</reference>
<dbReference type="Gene3D" id="3.30.1920.20">
    <property type="match status" value="1"/>
</dbReference>